<comment type="caution">
    <text evidence="1">The sequence shown here is derived from an EMBL/GenBank/DDBJ whole genome shotgun (WGS) entry which is preliminary data.</text>
</comment>
<dbReference type="EMBL" id="JBHSOC010000027">
    <property type="protein sequence ID" value="MFC5643116.1"/>
    <property type="molecule type" value="Genomic_DNA"/>
</dbReference>
<dbReference type="RefSeq" id="WP_380198496.1">
    <property type="nucleotide sequence ID" value="NZ_JBHSOC010000027.1"/>
</dbReference>
<dbReference type="Proteomes" id="UP001596066">
    <property type="component" value="Unassembled WGS sequence"/>
</dbReference>
<evidence type="ECO:0000313" key="2">
    <source>
        <dbReference type="Proteomes" id="UP001596066"/>
    </source>
</evidence>
<proteinExistence type="predicted"/>
<organism evidence="1 2">
    <name type="scientific">Kitasatospora cinereorecta</name>
    <dbReference type="NCBI Taxonomy" id="285560"/>
    <lineage>
        <taxon>Bacteria</taxon>
        <taxon>Bacillati</taxon>
        <taxon>Actinomycetota</taxon>
        <taxon>Actinomycetes</taxon>
        <taxon>Kitasatosporales</taxon>
        <taxon>Streptomycetaceae</taxon>
        <taxon>Kitasatospora</taxon>
    </lineage>
</organism>
<sequence>MTTTFKSLADYGPRQFGDRIGFSEWQFERALRLELIPAADLGGRWSADVFNDVVARLDAVVAAVGTMPDVGATRAEEYLAERFTGLTVHPGTAAELARRGHLPTRGEYKGYPLYCGLTLERFTDRRKVARASAAGRTYTRDDAAAALGLRAADFDHLLRAGLLTHSDTTVSAWYKGVVVRLYRQADLDRVLRSPRVDWDAVRATPKGRQSPLAALPTCKG</sequence>
<protein>
    <submittedName>
        <fullName evidence="1">Uncharacterized protein</fullName>
    </submittedName>
</protein>
<reference evidence="2" key="1">
    <citation type="journal article" date="2019" name="Int. J. Syst. Evol. Microbiol.">
        <title>The Global Catalogue of Microorganisms (GCM) 10K type strain sequencing project: providing services to taxonomists for standard genome sequencing and annotation.</title>
        <authorList>
            <consortium name="The Broad Institute Genomics Platform"/>
            <consortium name="The Broad Institute Genome Sequencing Center for Infectious Disease"/>
            <person name="Wu L."/>
            <person name="Ma J."/>
        </authorList>
    </citation>
    <scope>NUCLEOTIDE SEQUENCE [LARGE SCALE GENOMIC DNA]</scope>
    <source>
        <strain evidence="2">CGMCC 4.1622</strain>
    </source>
</reference>
<gene>
    <name evidence="1" type="ORF">ACFPZF_17340</name>
</gene>
<keyword evidence="2" id="KW-1185">Reference proteome</keyword>
<accession>A0ABW0VBQ7</accession>
<evidence type="ECO:0000313" key="1">
    <source>
        <dbReference type="EMBL" id="MFC5643116.1"/>
    </source>
</evidence>
<name>A0ABW0VBQ7_9ACTN</name>